<dbReference type="RefSeq" id="XP_007911450.1">
    <property type="nucleotide sequence ID" value="XM_007913259.1"/>
</dbReference>
<organism evidence="3 4">
    <name type="scientific">Phaeoacremonium minimum (strain UCR-PA7)</name>
    <name type="common">Esca disease fungus</name>
    <name type="synonym">Togninia minima</name>
    <dbReference type="NCBI Taxonomy" id="1286976"/>
    <lineage>
        <taxon>Eukaryota</taxon>
        <taxon>Fungi</taxon>
        <taxon>Dikarya</taxon>
        <taxon>Ascomycota</taxon>
        <taxon>Pezizomycotina</taxon>
        <taxon>Sordariomycetes</taxon>
        <taxon>Sordariomycetidae</taxon>
        <taxon>Togniniales</taxon>
        <taxon>Togniniaceae</taxon>
        <taxon>Phaeoacremonium</taxon>
    </lineage>
</organism>
<evidence type="ECO:0000256" key="1">
    <source>
        <dbReference type="SAM" id="MobiDB-lite"/>
    </source>
</evidence>
<dbReference type="GeneID" id="19327328"/>
<protein>
    <submittedName>
        <fullName evidence="3">Uncharacterized protein</fullName>
    </submittedName>
</protein>
<dbReference type="EMBL" id="KB932812">
    <property type="protein sequence ID" value="EOO03891.1"/>
    <property type="molecule type" value="Genomic_DNA"/>
</dbReference>
<dbReference type="PANTHER" id="PTHR37544">
    <property type="entry name" value="SPRAY-RELATED"/>
    <property type="match status" value="1"/>
</dbReference>
<sequence length="635" mass="68503">MIAVLEVTLRISENNTGLGSVPDDKYRHLLWTSLPAVIVSFVAVFFSSIDFNTRALSPYAQMIKGGSFKTSVNANLLDKTTPVVLFEAAVTRNIGVIGTTTAFLIASLLSIFTASVFSTVDVPVVDTVQLLSQDFFASSQFLPANESARGNFNTGQNSTVVPSLILNANMSFPAFTYQDMAFPSLSVAGLQDGLDVSGDIKFTTTIPATRARMDCKLIPDNLINVNLTLEASIDFGGAVNPLEISIIDDPANASITISTARGANGVSPKSPIKTFIDSNAFFGAADYVPYKNASSNTNQTAHYVYVWGRLSNADTNSTTLDSVSALTCNEVLRDVDVEVTFLGSSLLIDETQPPKPIESTDRPSSVAMEEAWNYNNMVNVSTPHLLDQFFTSLVQSQFAIPLEDLGLDDIVTRGAVADAIVAQHGIIRAQVTSTNLRRPTTNSTAEEDVSPEDVSGGSLGDATQFAYAARLESTGVGARRRVVQDLVTTRILQSLLAAMVLFTIIGWIAFPKPNILPRPPTSIASVAALLVDGNVFGFLGRGAEWQTADEVQAVFKDGLHVTAGFKLGWDKLRKRRREETLATWGMNGSVQKEKVFSISAMRTGGWGGGENVGLGLQARVGYGHRRFVRDWGWRQ</sequence>
<dbReference type="OrthoDB" id="5332281at2759"/>
<evidence type="ECO:0000256" key="2">
    <source>
        <dbReference type="SAM" id="Phobius"/>
    </source>
</evidence>
<dbReference type="KEGG" id="tmn:UCRPA7_665"/>
<evidence type="ECO:0000313" key="4">
    <source>
        <dbReference type="Proteomes" id="UP000014074"/>
    </source>
</evidence>
<dbReference type="PANTHER" id="PTHR37544:SF1">
    <property type="entry name" value="PHOSPHORIBOSYLAMINOIMIDAZOLE-SUCCINOCARBOXAMIDE SYNTHASE"/>
    <property type="match status" value="1"/>
</dbReference>
<proteinExistence type="predicted"/>
<feature type="transmembrane region" description="Helical" evidence="2">
    <location>
        <begin position="94"/>
        <end position="117"/>
    </location>
</feature>
<evidence type="ECO:0000313" key="3">
    <source>
        <dbReference type="EMBL" id="EOO03891.1"/>
    </source>
</evidence>
<keyword evidence="4" id="KW-1185">Reference proteome</keyword>
<dbReference type="Pfam" id="PF11915">
    <property type="entry name" value="DUF3433"/>
    <property type="match status" value="1"/>
</dbReference>
<keyword evidence="2" id="KW-0472">Membrane</keyword>
<feature type="region of interest" description="Disordered" evidence="1">
    <location>
        <begin position="436"/>
        <end position="457"/>
    </location>
</feature>
<dbReference type="Proteomes" id="UP000014074">
    <property type="component" value="Unassembled WGS sequence"/>
</dbReference>
<keyword evidence="2" id="KW-0812">Transmembrane</keyword>
<reference evidence="4" key="1">
    <citation type="journal article" date="2013" name="Genome Announc.">
        <title>Draft genome sequence of the ascomycete Phaeoacremonium aleophilum strain UCR-PA7, a causal agent of the esca disease complex in grapevines.</title>
        <authorList>
            <person name="Blanco-Ulate B."/>
            <person name="Rolshausen P."/>
            <person name="Cantu D."/>
        </authorList>
    </citation>
    <scope>NUCLEOTIDE SEQUENCE [LARGE SCALE GENOMIC DNA]</scope>
    <source>
        <strain evidence="4">UCR-PA7</strain>
    </source>
</reference>
<keyword evidence="2" id="KW-1133">Transmembrane helix</keyword>
<gene>
    <name evidence="3" type="ORF">UCRPA7_665</name>
</gene>
<name>R8BWY9_PHAM7</name>
<dbReference type="AlphaFoldDB" id="R8BWY9"/>
<dbReference type="eggNOG" id="ENOG502QQ7D">
    <property type="taxonomic scope" value="Eukaryota"/>
</dbReference>
<dbReference type="HOGENOM" id="CLU_452429_0_0_1"/>
<feature type="transmembrane region" description="Helical" evidence="2">
    <location>
        <begin position="29"/>
        <end position="49"/>
    </location>
</feature>
<dbReference type="InterPro" id="IPR021840">
    <property type="entry name" value="DUF3433"/>
</dbReference>
<accession>R8BWY9</accession>